<name>A0A3R6VIH6_9STRA</name>
<evidence type="ECO:0000256" key="2">
    <source>
        <dbReference type="ARBA" id="ARBA00022448"/>
    </source>
</evidence>
<dbReference type="GO" id="GO:0031267">
    <property type="term" value="F:small GTPase binding"/>
    <property type="evidence" value="ECO:0007669"/>
    <property type="project" value="TreeGrafter"/>
</dbReference>
<dbReference type="Pfam" id="PF04603">
    <property type="entry name" value="Mog1"/>
    <property type="match status" value="1"/>
</dbReference>
<dbReference type="AlphaFoldDB" id="A0A3R6VIH6"/>
<evidence type="ECO:0000313" key="4">
    <source>
        <dbReference type="EMBL" id="RHY35286.1"/>
    </source>
</evidence>
<dbReference type="SUPFAM" id="SSF55724">
    <property type="entry name" value="Mog1p/PsbP-like"/>
    <property type="match status" value="1"/>
</dbReference>
<proteinExistence type="inferred from homology"/>
<keyword evidence="3" id="KW-0653">Protein transport</keyword>
<accession>A0A3R6VIH6</accession>
<dbReference type="PANTHER" id="PTHR15837">
    <property type="entry name" value="RAN GUANINE NUCLEOTIDE RELEASE FACTOR"/>
    <property type="match status" value="1"/>
</dbReference>
<dbReference type="InterPro" id="IPR016123">
    <property type="entry name" value="Mog1/PsbP_a/b/a-sand"/>
</dbReference>
<evidence type="ECO:0000256" key="3">
    <source>
        <dbReference type="ARBA" id="ARBA00022927"/>
    </source>
</evidence>
<dbReference type="Gene3D" id="3.40.1000.10">
    <property type="entry name" value="Mog1/PsbP, alpha/beta/alpha sandwich"/>
    <property type="match status" value="1"/>
</dbReference>
<dbReference type="EMBL" id="QUSY01000005">
    <property type="protein sequence ID" value="RHY35286.1"/>
    <property type="molecule type" value="Genomic_DNA"/>
</dbReference>
<dbReference type="PANTHER" id="PTHR15837:SF0">
    <property type="entry name" value="RAN GUANINE NUCLEOTIDE RELEASE FACTOR"/>
    <property type="match status" value="1"/>
</dbReference>
<dbReference type="VEuPathDB" id="FungiDB:H310_05827"/>
<sequence length="209" mass="22807">MSVKDQHSNPCRPCKAAHSHIDLDSTMKHPLYGGALSCEIPRGFADVSEFRQVPDNQEVFAEAATDRCIIVELLELEASVSGTATSEFYFHEIAESNNCAPNDCTILQTLLVTEQDIPGLATTAFVTIGKQCVAKFKEASKNTMQLYVCCVRLPNVSTDLVISVTVPLQLHPSSSSSRDAPIATNADEGQLILKGLLRTLEVHDWGLFQ</sequence>
<dbReference type="Proteomes" id="UP000285060">
    <property type="component" value="Unassembled WGS sequence"/>
</dbReference>
<dbReference type="InterPro" id="IPR007681">
    <property type="entry name" value="Mog1"/>
</dbReference>
<reference evidence="4 5" key="1">
    <citation type="submission" date="2018-08" db="EMBL/GenBank/DDBJ databases">
        <title>Aphanomyces genome sequencing and annotation.</title>
        <authorList>
            <person name="Minardi D."/>
            <person name="Oidtmann B."/>
            <person name="Van Der Giezen M."/>
            <person name="Studholme D.J."/>
        </authorList>
    </citation>
    <scope>NUCLEOTIDE SEQUENCE [LARGE SCALE GENOMIC DNA]</scope>
    <source>
        <strain evidence="4 5">NJM0002</strain>
    </source>
</reference>
<comment type="caution">
    <text evidence="4">The sequence shown here is derived from an EMBL/GenBank/DDBJ whole genome shotgun (WGS) entry which is preliminary data.</text>
</comment>
<organism evidence="4 5">
    <name type="scientific">Aphanomyces invadans</name>
    <dbReference type="NCBI Taxonomy" id="157072"/>
    <lineage>
        <taxon>Eukaryota</taxon>
        <taxon>Sar</taxon>
        <taxon>Stramenopiles</taxon>
        <taxon>Oomycota</taxon>
        <taxon>Saprolegniomycetes</taxon>
        <taxon>Saprolegniales</taxon>
        <taxon>Verrucalvaceae</taxon>
        <taxon>Aphanomyces</taxon>
    </lineage>
</organism>
<dbReference type="GO" id="GO:0005085">
    <property type="term" value="F:guanyl-nucleotide exchange factor activity"/>
    <property type="evidence" value="ECO:0007669"/>
    <property type="project" value="TreeGrafter"/>
</dbReference>
<dbReference type="GO" id="GO:0006606">
    <property type="term" value="P:protein import into nucleus"/>
    <property type="evidence" value="ECO:0007669"/>
    <property type="project" value="TreeGrafter"/>
</dbReference>
<evidence type="ECO:0008006" key="6">
    <source>
        <dbReference type="Google" id="ProtNLM"/>
    </source>
</evidence>
<protein>
    <recommendedName>
        <fullName evidence="6">Ran guanine nucleotide release factor</fullName>
    </recommendedName>
</protein>
<keyword evidence="2" id="KW-0813">Transport</keyword>
<comment type="similarity">
    <text evidence="1">Belongs to the MOG1 family.</text>
</comment>
<evidence type="ECO:0000313" key="5">
    <source>
        <dbReference type="Proteomes" id="UP000285060"/>
    </source>
</evidence>
<evidence type="ECO:0000256" key="1">
    <source>
        <dbReference type="ARBA" id="ARBA00010307"/>
    </source>
</evidence>
<keyword evidence="5" id="KW-1185">Reference proteome</keyword>
<gene>
    <name evidence="4" type="ORF">DYB32_000235</name>
</gene>
<dbReference type="GO" id="GO:0005634">
    <property type="term" value="C:nucleus"/>
    <property type="evidence" value="ECO:0007669"/>
    <property type="project" value="TreeGrafter"/>
</dbReference>